<feature type="region of interest" description="Disordered" evidence="1">
    <location>
        <begin position="259"/>
        <end position="356"/>
    </location>
</feature>
<gene>
    <name evidence="2" type="ORF">TWF694_010683</name>
</gene>
<evidence type="ECO:0000313" key="2">
    <source>
        <dbReference type="EMBL" id="KAK6537775.1"/>
    </source>
</evidence>
<proteinExistence type="predicted"/>
<feature type="region of interest" description="Disordered" evidence="1">
    <location>
        <begin position="144"/>
        <end position="172"/>
    </location>
</feature>
<evidence type="ECO:0000256" key="1">
    <source>
        <dbReference type="SAM" id="MobiDB-lite"/>
    </source>
</evidence>
<dbReference type="Proteomes" id="UP001365542">
    <property type="component" value="Unassembled WGS sequence"/>
</dbReference>
<sequence length="593" mass="64209">MALPSPTSQPAYPHHQGPLIPSSVFSSDKDLQELVNRRDMRISSTHDLAEFLRSSRPEDYSRPAKPSDDLALEASQRKLSFKFLKTASKDFLSPRKVSSSVPVPVPSTVALPEKVRSKKTSKGNSYLAIQVDYTPARAEAFIPSDWTPSSSDDGNRNSITNTTAEFPSDRSNYRSSLVSQTWKEQDSNFHHDFENFSTSNTRVVSRWMRNSSGSELSSPRAALLPSPSSTSSIIKSDQDFPSIRNKYSHIGNPVNAISVVRNHSSNSSITQRRYSTDSTPRATPYPSRGPRICSRVAQSDVYGPIPSSRSSHTGGESPVSAASKPKDQDTNTPHTPAQPGPPPSRDLPSLPEGHGDAINLASKIRAAAAARSSVGSQISLMSDIGSLKSRRAGSSGRTRSEREISVKARKLKDLEEIRNRRGSSNIEPDLTSVKSKKSQSRSKKNHLKVENLGFSSITVVHEVAPDDYEPTTGNFDENETPSSISQPGARTSTSSAASSEALPLTDRPSMDEASESFSSAKVGETTKPPTIVDVNHTATLEARVKNMERRNHLLEQALLAVLRSAISIDSGAGTGNEGPSLSEIFKCLSNASP</sequence>
<feature type="compositionally biased region" description="Polar residues" evidence="1">
    <location>
        <begin position="261"/>
        <end position="281"/>
    </location>
</feature>
<keyword evidence="3" id="KW-1185">Reference proteome</keyword>
<feature type="compositionally biased region" description="Low complexity" evidence="1">
    <location>
        <begin position="214"/>
        <end position="232"/>
    </location>
</feature>
<comment type="caution">
    <text evidence="2">The sequence shown here is derived from an EMBL/GenBank/DDBJ whole genome shotgun (WGS) entry which is preliminary data.</text>
</comment>
<dbReference type="AlphaFoldDB" id="A0AAV9X6R8"/>
<protein>
    <submittedName>
        <fullName evidence="2">Uncharacterized protein</fullName>
    </submittedName>
</protein>
<feature type="compositionally biased region" description="Polar residues" evidence="1">
    <location>
        <begin position="146"/>
        <end position="166"/>
    </location>
</feature>
<feature type="compositionally biased region" description="Pro residues" evidence="1">
    <location>
        <begin position="336"/>
        <end position="345"/>
    </location>
</feature>
<reference evidence="2 3" key="1">
    <citation type="submission" date="2019-10" db="EMBL/GenBank/DDBJ databases">
        <authorList>
            <person name="Palmer J.M."/>
        </authorList>
    </citation>
    <scope>NUCLEOTIDE SEQUENCE [LARGE SCALE GENOMIC DNA]</scope>
    <source>
        <strain evidence="2 3">TWF694</strain>
    </source>
</reference>
<name>A0AAV9X6R8_9PEZI</name>
<accession>A0AAV9X6R8</accession>
<organism evidence="2 3">
    <name type="scientific">Orbilia ellipsospora</name>
    <dbReference type="NCBI Taxonomy" id="2528407"/>
    <lineage>
        <taxon>Eukaryota</taxon>
        <taxon>Fungi</taxon>
        <taxon>Dikarya</taxon>
        <taxon>Ascomycota</taxon>
        <taxon>Pezizomycotina</taxon>
        <taxon>Orbiliomycetes</taxon>
        <taxon>Orbiliales</taxon>
        <taxon>Orbiliaceae</taxon>
        <taxon>Orbilia</taxon>
    </lineage>
</organism>
<feature type="region of interest" description="Disordered" evidence="1">
    <location>
        <begin position="466"/>
        <end position="530"/>
    </location>
</feature>
<dbReference type="EMBL" id="JAVHJO010000008">
    <property type="protein sequence ID" value="KAK6537775.1"/>
    <property type="molecule type" value="Genomic_DNA"/>
</dbReference>
<feature type="compositionally biased region" description="Basic residues" evidence="1">
    <location>
        <begin position="434"/>
        <end position="446"/>
    </location>
</feature>
<evidence type="ECO:0000313" key="3">
    <source>
        <dbReference type="Proteomes" id="UP001365542"/>
    </source>
</evidence>
<feature type="compositionally biased region" description="Polar residues" evidence="1">
    <location>
        <begin position="471"/>
        <end position="490"/>
    </location>
</feature>
<feature type="region of interest" description="Disordered" evidence="1">
    <location>
        <begin position="211"/>
        <end position="236"/>
    </location>
</feature>
<feature type="compositionally biased region" description="Polar residues" evidence="1">
    <location>
        <begin position="1"/>
        <end position="10"/>
    </location>
</feature>
<feature type="region of interest" description="Disordered" evidence="1">
    <location>
        <begin position="415"/>
        <end position="447"/>
    </location>
</feature>
<feature type="region of interest" description="Disordered" evidence="1">
    <location>
        <begin position="1"/>
        <end position="24"/>
    </location>
</feature>